<evidence type="ECO:0000259" key="13">
    <source>
        <dbReference type="Pfam" id="PF24934"/>
    </source>
</evidence>
<evidence type="ECO:0000313" key="16">
    <source>
        <dbReference type="Proteomes" id="UP000025227"/>
    </source>
</evidence>
<dbReference type="Pfam" id="PF24643">
    <property type="entry name" value="DUF7637"/>
    <property type="match status" value="1"/>
</dbReference>
<evidence type="ECO:0000259" key="14">
    <source>
        <dbReference type="Pfam" id="PF25359"/>
    </source>
</evidence>
<feature type="compositionally biased region" description="Basic and acidic residues" evidence="9">
    <location>
        <begin position="580"/>
        <end position="591"/>
    </location>
</feature>
<keyword evidence="7" id="KW-0943">RNA-mediated gene silencing</keyword>
<dbReference type="Pfam" id="PF26253">
    <property type="entry name" value="RdRP_head"/>
    <property type="match status" value="1"/>
</dbReference>
<keyword evidence="3" id="KW-0696">RNA-directed RNA polymerase</keyword>
<dbReference type="InterPro" id="IPR058752">
    <property type="entry name" value="RDRP_C_head"/>
</dbReference>
<dbReference type="PANTHER" id="PTHR23079">
    <property type="entry name" value="RNA-DEPENDENT RNA POLYMERASE"/>
    <property type="match status" value="1"/>
</dbReference>
<evidence type="ECO:0000256" key="7">
    <source>
        <dbReference type="ARBA" id="ARBA00023158"/>
    </source>
</evidence>
<feature type="domain" description="DUF7636" evidence="11">
    <location>
        <begin position="1502"/>
        <end position="1594"/>
    </location>
</feature>
<evidence type="ECO:0000313" key="17">
    <source>
        <dbReference type="WBParaSite" id="HCON_00017450-00001"/>
    </source>
</evidence>
<dbReference type="PANTHER" id="PTHR23079:SF57">
    <property type="entry name" value="RNA-DIRECTED RNA POLYMERASE"/>
    <property type="match status" value="1"/>
</dbReference>
<dbReference type="GO" id="GO:0003723">
    <property type="term" value="F:RNA binding"/>
    <property type="evidence" value="ECO:0007669"/>
    <property type="project" value="UniProtKB-KW"/>
</dbReference>
<dbReference type="InterPro" id="IPR056654">
    <property type="entry name" value="DUF7752"/>
</dbReference>
<feature type="domain" description="DUF7637" evidence="12">
    <location>
        <begin position="12"/>
        <end position="119"/>
    </location>
</feature>
<keyword evidence="5" id="KW-0548">Nucleotidyltransferase</keyword>
<dbReference type="EC" id="2.7.7.48" evidence="2"/>
<dbReference type="GO" id="GO:0031380">
    <property type="term" value="C:nuclear RNA-directed RNA polymerase complex"/>
    <property type="evidence" value="ECO:0007669"/>
    <property type="project" value="TreeGrafter"/>
</dbReference>
<dbReference type="Pfam" id="PF25359">
    <property type="entry name" value="PH_met_RdRP"/>
    <property type="match status" value="1"/>
</dbReference>
<dbReference type="OMA" id="HNEEPMD"/>
<proteinExistence type="inferred from homology"/>
<dbReference type="InterPro" id="IPR007855">
    <property type="entry name" value="RDRP"/>
</dbReference>
<evidence type="ECO:0000256" key="8">
    <source>
        <dbReference type="ARBA" id="ARBA00048744"/>
    </source>
</evidence>
<dbReference type="Pfam" id="PF05183">
    <property type="entry name" value="RdRP"/>
    <property type="match status" value="1"/>
</dbReference>
<comment type="similarity">
    <text evidence="1">Belongs to the RdRP family.</text>
</comment>
<evidence type="ECO:0000256" key="9">
    <source>
        <dbReference type="SAM" id="MobiDB-lite"/>
    </source>
</evidence>
<dbReference type="InterPro" id="IPR057596">
    <property type="entry name" value="RDRP_core"/>
</dbReference>
<evidence type="ECO:0000256" key="6">
    <source>
        <dbReference type="ARBA" id="ARBA00022884"/>
    </source>
</evidence>
<sequence length="1594" mass="184976">FAGMVVDEKVESDFVYGRLKLEVPYGGDAIEPPHALVQKELLKKSFEENSIFIEGERDELLEEPGCERFRVYNFEVKSCLFAKHLLPAIRRFLNDIQTQQLPHFYKATVIIHSTSCFSNRLVSCHRYVPLDAVYFGNIQGGVFINHWEVSFRGESDSSELKGTMHVDFLYDQNELICVRFENKGEYAKNSNVDGKKCGSGVVHYQITLRLGFIRRIIVDNAVTDKYGKDRTRIHFELNCPVVIRRGREFESEKKSLTYIKFERWLTVRRGRNSFEKPHHLAIADSPFFTIEFGEVLSDVSIYAILSRLRVRSDLSIEFASFEMVDKLYKWNGCPYAAWTQCNDKVNAATSSEDKTMMAFIKDTIRREDVTEEKRITSIIRERTFSLLYLIECLISRGAVVKDQLLLDKAVWIDFLQTLHHCYLHGRDACIFALERVITMIDERKRIGSVVMTFLKEYEVARGYNGKAELTLEEIREGYTRVRKLVITQTRVIYVVPETIMANRVLRRYDYDGTRVIRVTFRDDDNQPMRTSKTSEYLIKETLGNYLRHGVYVADRWFGYLGSSNSQMRDSGAYFMEKSSRSERKDYEEKHGTSPPPEWQPKIDKARLQLGRFEEMESIPKLMARLGQCFTQSKKTNIALDREQYYIGYDFTGGRNSKGKEYTFSDGVGMISYGFAAEIAKDMSLGDCVPSCYQFRFRGMKGVVAVNPLLDELSEWAEKSKISRPRRVHGNWNLKLVFRPSQIKFDAKRTQTDSLEVVKHSSPVPVSLNKPFICILDQVSEMQSYECHARVTNRIEELLDLQLRGMARTMLREHDCRNKLKELPRRIDIDSLSVVCGFQLSTEPFFRSLIKATIKYTVTKQMRKQQIQIPAEKGRTMLGVVDETGQLQYGQVFVQYTENLNLKTPPPKASRKILTGKVLLTKNPCIVAGDVRVFEAVDIPDLRHLCDVIVFPIHGPRPHPDEMAGSDLDGDEYAVIWDQELLLDRNEEAFDYTATKPETRKINPETMNDDMVNFYISYITQDSVGTISNSFLFQADLYGINSEVCLRLARKISQAVDFTKTGLPPAPLVRDWTEDEETGKEIPPEKNERQPDFHFGNDYDPTYRSPRLMGRIHREIKAIEDVLKISEDIDEQEEVEMDRFLFLNGWMNYEEIAEAQLSKYKGGLRAIMENYGIKTEGEIFSGCICEMRNRISDRDQDDMTFYNTNEVIERKVTNFFKEFRADFFQEFGGWEKCTKKVDKRFAVEDNIFHRRVQHPSVGMQQKAVAYYRVCYETAQRTRERILSFAWLAYDVLAVVRQENVLNEQDCIPASTPLYDMLKEKFAIYLTENQANFSKFMEFRDNEAVFQLKKYTRFYPGLGRIMFILSMWADKNGLFGARLQSHHISLILILYATGRIVGSSINRAKPFLESLENLDTSDHEAPEDMDDDNQTQLFVAFFEYLASREFRKLPHLSFMPLEYSSVFLRGEWIPLHEAAVKTYYNMVFNLRFDEVCSDLQQNPSSLSIRECEPFIIELPEDVDEERVKRMIIQKTAVEEVALRRLDCRQEGRVAVSARGTVQSLWALKELVTVKPQIKTAARGKEISKQLSRLTYENIMR</sequence>
<name>A0A7I4XVT5_HAECO</name>
<evidence type="ECO:0000259" key="12">
    <source>
        <dbReference type="Pfam" id="PF24643"/>
    </source>
</evidence>
<feature type="region of interest" description="Disordered" evidence="9">
    <location>
        <begin position="1073"/>
        <end position="1096"/>
    </location>
</feature>
<feature type="domain" description="RDRP core" evidence="10">
    <location>
        <begin position="486"/>
        <end position="1115"/>
    </location>
</feature>
<keyword evidence="16" id="KW-1185">Reference proteome</keyword>
<feature type="region of interest" description="Disordered" evidence="9">
    <location>
        <begin position="580"/>
        <end position="599"/>
    </location>
</feature>
<feature type="domain" description="PH-like" evidence="14">
    <location>
        <begin position="122"/>
        <end position="323"/>
    </location>
</feature>
<dbReference type="GO" id="GO:0030422">
    <property type="term" value="P:siRNA processing"/>
    <property type="evidence" value="ECO:0007669"/>
    <property type="project" value="TreeGrafter"/>
</dbReference>
<feature type="domain" description="DUF7752" evidence="13">
    <location>
        <begin position="1349"/>
        <end position="1452"/>
    </location>
</feature>
<dbReference type="GO" id="GO:0003968">
    <property type="term" value="F:RNA-directed RNA polymerase activity"/>
    <property type="evidence" value="ECO:0007669"/>
    <property type="project" value="UniProtKB-KW"/>
</dbReference>
<keyword evidence="6" id="KW-0694">RNA-binding</keyword>
<dbReference type="Pfam" id="PF24934">
    <property type="entry name" value="DUF7752"/>
    <property type="match status" value="1"/>
</dbReference>
<dbReference type="Proteomes" id="UP000025227">
    <property type="component" value="Unplaced"/>
</dbReference>
<dbReference type="InterPro" id="IPR056053">
    <property type="entry name" value="DUF7636"/>
</dbReference>
<organism evidence="16 17">
    <name type="scientific">Haemonchus contortus</name>
    <name type="common">Barber pole worm</name>
    <dbReference type="NCBI Taxonomy" id="6289"/>
    <lineage>
        <taxon>Eukaryota</taxon>
        <taxon>Metazoa</taxon>
        <taxon>Ecdysozoa</taxon>
        <taxon>Nematoda</taxon>
        <taxon>Chromadorea</taxon>
        <taxon>Rhabditida</taxon>
        <taxon>Rhabditina</taxon>
        <taxon>Rhabditomorpha</taxon>
        <taxon>Strongyloidea</taxon>
        <taxon>Trichostrongylidae</taxon>
        <taxon>Haemonchus</taxon>
    </lineage>
</organism>
<evidence type="ECO:0000256" key="4">
    <source>
        <dbReference type="ARBA" id="ARBA00022679"/>
    </source>
</evidence>
<dbReference type="Pfam" id="PF24642">
    <property type="entry name" value="DUF7636"/>
    <property type="match status" value="1"/>
</dbReference>
<feature type="compositionally biased region" description="Basic and acidic residues" evidence="9">
    <location>
        <begin position="1078"/>
        <end position="1096"/>
    </location>
</feature>
<dbReference type="OrthoDB" id="6513042at2759"/>
<keyword evidence="4" id="KW-0808">Transferase</keyword>
<evidence type="ECO:0000256" key="1">
    <source>
        <dbReference type="ARBA" id="ARBA00005762"/>
    </source>
</evidence>
<evidence type="ECO:0000256" key="2">
    <source>
        <dbReference type="ARBA" id="ARBA00012494"/>
    </source>
</evidence>
<accession>A0A7I4XVT5</accession>
<evidence type="ECO:0000259" key="11">
    <source>
        <dbReference type="Pfam" id="PF24642"/>
    </source>
</evidence>
<comment type="catalytic activity">
    <reaction evidence="8">
        <text>RNA(n) + a ribonucleoside 5'-triphosphate = RNA(n+1) + diphosphate</text>
        <dbReference type="Rhea" id="RHEA:21248"/>
        <dbReference type="Rhea" id="RHEA-COMP:14527"/>
        <dbReference type="Rhea" id="RHEA-COMP:17342"/>
        <dbReference type="ChEBI" id="CHEBI:33019"/>
        <dbReference type="ChEBI" id="CHEBI:61557"/>
        <dbReference type="ChEBI" id="CHEBI:140395"/>
        <dbReference type="EC" id="2.7.7.48"/>
    </reaction>
</comment>
<dbReference type="InterPro" id="IPR057493">
    <property type="entry name" value="PH_RdRP-assoc"/>
</dbReference>
<evidence type="ECO:0000256" key="3">
    <source>
        <dbReference type="ARBA" id="ARBA00022484"/>
    </source>
</evidence>
<dbReference type="InterPro" id="IPR056054">
    <property type="entry name" value="DUF7637"/>
</dbReference>
<protein>
    <recommendedName>
        <fullName evidence="2">RNA-directed RNA polymerase</fullName>
        <ecNumber evidence="2">2.7.7.48</ecNumber>
    </recommendedName>
</protein>
<evidence type="ECO:0000259" key="10">
    <source>
        <dbReference type="Pfam" id="PF05183"/>
    </source>
</evidence>
<evidence type="ECO:0000259" key="15">
    <source>
        <dbReference type="Pfam" id="PF26253"/>
    </source>
</evidence>
<evidence type="ECO:0000256" key="5">
    <source>
        <dbReference type="ARBA" id="ARBA00022695"/>
    </source>
</evidence>
<reference evidence="17" key="1">
    <citation type="submission" date="2020-12" db="UniProtKB">
        <authorList>
            <consortium name="WormBaseParasite"/>
        </authorList>
    </citation>
    <scope>IDENTIFICATION</scope>
    <source>
        <strain evidence="17">MHco3</strain>
    </source>
</reference>
<feature type="domain" description="RDRP C-terminal head" evidence="15">
    <location>
        <begin position="1148"/>
        <end position="1300"/>
    </location>
</feature>
<dbReference type="WBParaSite" id="HCON_00017450-00001">
    <property type="protein sequence ID" value="HCON_00017450-00001"/>
    <property type="gene ID" value="HCON_00017450"/>
</dbReference>